<gene>
    <name evidence="1" type="ORF">AVEN_148648_1</name>
</gene>
<proteinExistence type="predicted"/>
<feature type="non-terminal residue" evidence="1">
    <location>
        <position position="17"/>
    </location>
</feature>
<organism evidence="1 2">
    <name type="scientific">Araneus ventricosus</name>
    <name type="common">Orbweaver spider</name>
    <name type="synonym">Epeira ventricosa</name>
    <dbReference type="NCBI Taxonomy" id="182803"/>
    <lineage>
        <taxon>Eukaryota</taxon>
        <taxon>Metazoa</taxon>
        <taxon>Ecdysozoa</taxon>
        <taxon>Arthropoda</taxon>
        <taxon>Chelicerata</taxon>
        <taxon>Arachnida</taxon>
        <taxon>Araneae</taxon>
        <taxon>Araneomorphae</taxon>
        <taxon>Entelegynae</taxon>
        <taxon>Araneoidea</taxon>
        <taxon>Araneidae</taxon>
        <taxon>Araneus</taxon>
    </lineage>
</organism>
<evidence type="ECO:0000313" key="2">
    <source>
        <dbReference type="Proteomes" id="UP000499080"/>
    </source>
</evidence>
<protein>
    <submittedName>
        <fullName evidence="1">Uncharacterized protein</fullName>
    </submittedName>
</protein>
<dbReference type="Proteomes" id="UP000499080">
    <property type="component" value="Unassembled WGS sequence"/>
</dbReference>
<reference evidence="1 2" key="1">
    <citation type="journal article" date="2019" name="Sci. Rep.">
        <title>Orb-weaving spider Araneus ventricosus genome elucidates the spidroin gene catalogue.</title>
        <authorList>
            <person name="Kono N."/>
            <person name="Nakamura H."/>
            <person name="Ohtoshi R."/>
            <person name="Moran D.A.P."/>
            <person name="Shinohara A."/>
            <person name="Yoshida Y."/>
            <person name="Fujiwara M."/>
            <person name="Mori M."/>
            <person name="Tomita M."/>
            <person name="Arakawa K."/>
        </authorList>
    </citation>
    <scope>NUCLEOTIDE SEQUENCE [LARGE SCALE GENOMIC DNA]</scope>
</reference>
<evidence type="ECO:0000313" key="1">
    <source>
        <dbReference type="EMBL" id="GBN83975.1"/>
    </source>
</evidence>
<dbReference type="AlphaFoldDB" id="A0A4Y2S9M3"/>
<comment type="caution">
    <text evidence="1">The sequence shown here is derived from an EMBL/GenBank/DDBJ whole genome shotgun (WGS) entry which is preliminary data.</text>
</comment>
<dbReference type="EMBL" id="BGPR01020164">
    <property type="protein sequence ID" value="GBN83975.1"/>
    <property type="molecule type" value="Genomic_DNA"/>
</dbReference>
<name>A0A4Y2S9M3_ARAVE</name>
<sequence length="17" mass="1749">MFSAKQVVAAVALLGML</sequence>
<accession>A0A4Y2S9M3</accession>
<keyword evidence="2" id="KW-1185">Reference proteome</keyword>